<organism evidence="1 2">
    <name type="scientific">Oedothorax gibbosus</name>
    <dbReference type="NCBI Taxonomy" id="931172"/>
    <lineage>
        <taxon>Eukaryota</taxon>
        <taxon>Metazoa</taxon>
        <taxon>Ecdysozoa</taxon>
        <taxon>Arthropoda</taxon>
        <taxon>Chelicerata</taxon>
        <taxon>Arachnida</taxon>
        <taxon>Araneae</taxon>
        <taxon>Araneomorphae</taxon>
        <taxon>Entelegynae</taxon>
        <taxon>Araneoidea</taxon>
        <taxon>Linyphiidae</taxon>
        <taxon>Erigoninae</taxon>
        <taxon>Oedothorax</taxon>
    </lineage>
</organism>
<evidence type="ECO:0000313" key="1">
    <source>
        <dbReference type="EMBL" id="KAG8172356.1"/>
    </source>
</evidence>
<dbReference type="Proteomes" id="UP000827092">
    <property type="component" value="Unassembled WGS sequence"/>
</dbReference>
<evidence type="ECO:0000313" key="2">
    <source>
        <dbReference type="Proteomes" id="UP000827092"/>
    </source>
</evidence>
<proteinExistence type="predicted"/>
<accession>A0AAV6TKY9</accession>
<keyword evidence="2" id="KW-1185">Reference proteome</keyword>
<feature type="non-terminal residue" evidence="1">
    <location>
        <position position="54"/>
    </location>
</feature>
<sequence length="54" mass="6109">MLSSLDQNYVVKFESSYDGTIESSDYELVRTDLAEVVTHPSAEADYSTEFFPSH</sequence>
<name>A0AAV6TKY9_9ARAC</name>
<dbReference type="AlphaFoldDB" id="A0AAV6TKY9"/>
<reference evidence="1 2" key="1">
    <citation type="journal article" date="2022" name="Nat. Ecol. Evol.">
        <title>A masculinizing supergene underlies an exaggerated male reproductive morph in a spider.</title>
        <authorList>
            <person name="Hendrickx F."/>
            <person name="De Corte Z."/>
            <person name="Sonet G."/>
            <person name="Van Belleghem S.M."/>
            <person name="Kostlbacher S."/>
            <person name="Vangestel C."/>
        </authorList>
    </citation>
    <scope>NUCLEOTIDE SEQUENCE [LARGE SCALE GENOMIC DNA]</scope>
    <source>
        <strain evidence="1">W744_W776</strain>
    </source>
</reference>
<dbReference type="EMBL" id="JAFNEN010002794">
    <property type="protein sequence ID" value="KAG8172356.1"/>
    <property type="molecule type" value="Genomic_DNA"/>
</dbReference>
<protein>
    <submittedName>
        <fullName evidence="1">Uncharacterized protein</fullName>
    </submittedName>
</protein>
<gene>
    <name evidence="1" type="ORF">JTE90_019318</name>
</gene>
<comment type="caution">
    <text evidence="1">The sequence shown here is derived from an EMBL/GenBank/DDBJ whole genome shotgun (WGS) entry which is preliminary data.</text>
</comment>